<dbReference type="STRING" id="38772.ENSGAGP00000029976"/>
<dbReference type="Proteomes" id="UP000291020">
    <property type="component" value="Unassembled WGS sequence"/>
</dbReference>
<reference evidence="2" key="3">
    <citation type="submission" date="2025-09" db="UniProtKB">
        <authorList>
            <consortium name="Ensembl"/>
        </authorList>
    </citation>
    <scope>IDENTIFICATION</scope>
</reference>
<reference evidence="2" key="2">
    <citation type="submission" date="2025-08" db="UniProtKB">
        <authorList>
            <consortium name="Ensembl"/>
        </authorList>
    </citation>
    <scope>IDENTIFICATION</scope>
</reference>
<feature type="region of interest" description="Disordered" evidence="1">
    <location>
        <begin position="115"/>
        <end position="141"/>
    </location>
</feature>
<dbReference type="Ensembl" id="ENSGAGT00000034043.1">
    <property type="protein sequence ID" value="ENSGAGP00000029976.1"/>
    <property type="gene ID" value="ENSGAGG00000021636.1"/>
</dbReference>
<accession>A0A452IPR2</accession>
<proteinExistence type="predicted"/>
<sequence length="141" mass="15273">MALLDSGCGQRLIRNHLGPPADARLGEIRLQCTHGDVRPYPSAWAQLTIDGVTRRMVVGLAPSLAYPVILGRDWPGFPAVLRRHAGGGLASPRSWLDGRARTRWCERWAPSPMKFVSPTDGRSSNGITSTSLSPGGKEKDC</sequence>
<dbReference type="SUPFAM" id="SSF50630">
    <property type="entry name" value="Acid proteases"/>
    <property type="match status" value="1"/>
</dbReference>
<keyword evidence="3" id="KW-1185">Reference proteome</keyword>
<protein>
    <recommendedName>
        <fullName evidence="4">Peptidase A2 domain-containing protein</fullName>
    </recommendedName>
</protein>
<evidence type="ECO:0000313" key="3">
    <source>
        <dbReference type="Proteomes" id="UP000291020"/>
    </source>
</evidence>
<reference evidence="3" key="1">
    <citation type="journal article" date="2017" name="PLoS ONE">
        <title>The Agassiz's desert tortoise genome provides a resource for the conservation of a threatened species.</title>
        <authorList>
            <person name="Tollis M."/>
            <person name="DeNardo D.F."/>
            <person name="Cornelius J.A."/>
            <person name="Dolby G.A."/>
            <person name="Edwards T."/>
            <person name="Henen B.T."/>
            <person name="Karl A.E."/>
            <person name="Murphy R.W."/>
            <person name="Kusumi K."/>
        </authorList>
    </citation>
    <scope>NUCLEOTIDE SEQUENCE [LARGE SCALE GENOMIC DNA]</scope>
</reference>
<dbReference type="InterPro" id="IPR021109">
    <property type="entry name" value="Peptidase_aspartic_dom_sf"/>
</dbReference>
<name>A0A452IPR2_9SAUR</name>
<evidence type="ECO:0000313" key="2">
    <source>
        <dbReference type="Ensembl" id="ENSGAGP00000029976.1"/>
    </source>
</evidence>
<evidence type="ECO:0008006" key="4">
    <source>
        <dbReference type="Google" id="ProtNLM"/>
    </source>
</evidence>
<evidence type="ECO:0000256" key="1">
    <source>
        <dbReference type="SAM" id="MobiDB-lite"/>
    </source>
</evidence>
<organism evidence="2 3">
    <name type="scientific">Gopherus agassizii</name>
    <name type="common">Agassiz's desert tortoise</name>
    <dbReference type="NCBI Taxonomy" id="38772"/>
    <lineage>
        <taxon>Eukaryota</taxon>
        <taxon>Metazoa</taxon>
        <taxon>Chordata</taxon>
        <taxon>Craniata</taxon>
        <taxon>Vertebrata</taxon>
        <taxon>Euteleostomi</taxon>
        <taxon>Archelosauria</taxon>
        <taxon>Testudinata</taxon>
        <taxon>Testudines</taxon>
        <taxon>Cryptodira</taxon>
        <taxon>Durocryptodira</taxon>
        <taxon>Testudinoidea</taxon>
        <taxon>Testudinidae</taxon>
        <taxon>Gopherus</taxon>
    </lineage>
</organism>
<dbReference type="AlphaFoldDB" id="A0A452IPR2"/>
<feature type="compositionally biased region" description="Polar residues" evidence="1">
    <location>
        <begin position="120"/>
        <end position="133"/>
    </location>
</feature>